<evidence type="ECO:0000256" key="1">
    <source>
        <dbReference type="ARBA" id="ARBA00007921"/>
    </source>
</evidence>
<dbReference type="CDD" id="cd22534">
    <property type="entry name" value="KH-II_Era"/>
    <property type="match status" value="1"/>
</dbReference>
<dbReference type="GO" id="GO:0005886">
    <property type="term" value="C:plasma membrane"/>
    <property type="evidence" value="ECO:0007669"/>
    <property type="project" value="UniProtKB-SubCell"/>
</dbReference>
<dbReference type="STRING" id="546269.HMPREF0389_00691"/>
<dbReference type="KEGG" id="faa:HMPREF0389_00691"/>
<dbReference type="Pfam" id="PF01926">
    <property type="entry name" value="MMR_HSR1"/>
    <property type="match status" value="1"/>
</dbReference>
<keyword evidence="7 8" id="KW-0472">Membrane</keyword>
<comment type="function">
    <text evidence="8">An essential GTPase that binds both GDP and GTP, with rapid nucleotide exchange. Plays a role in 16S rRNA processing and 30S ribosomal subunit biogenesis and possibly also in cell cycle regulation and energy metabolism.</text>
</comment>
<dbReference type="AlphaFoldDB" id="D6GPR8"/>
<evidence type="ECO:0000256" key="8">
    <source>
        <dbReference type="HAMAP-Rule" id="MF_00367"/>
    </source>
</evidence>
<evidence type="ECO:0000256" key="4">
    <source>
        <dbReference type="ARBA" id="ARBA00022741"/>
    </source>
</evidence>
<dbReference type="Pfam" id="PF07650">
    <property type="entry name" value="KH_2"/>
    <property type="match status" value="1"/>
</dbReference>
<dbReference type="Gene3D" id="3.40.50.300">
    <property type="entry name" value="P-loop containing nucleotide triphosphate hydrolases"/>
    <property type="match status" value="1"/>
</dbReference>
<dbReference type="NCBIfam" id="NF000908">
    <property type="entry name" value="PRK00089.1"/>
    <property type="match status" value="1"/>
</dbReference>
<evidence type="ECO:0000256" key="6">
    <source>
        <dbReference type="ARBA" id="ARBA00023134"/>
    </source>
</evidence>
<evidence type="ECO:0000259" key="12">
    <source>
        <dbReference type="PROSITE" id="PS51713"/>
    </source>
</evidence>
<dbReference type="eggNOG" id="COG1159">
    <property type="taxonomic scope" value="Bacteria"/>
</dbReference>
<dbReference type="PROSITE" id="PS50823">
    <property type="entry name" value="KH_TYPE_2"/>
    <property type="match status" value="1"/>
</dbReference>
<keyword evidence="14" id="KW-1185">Reference proteome</keyword>
<dbReference type="PATRIC" id="fig|546269.5.peg.1173"/>
<dbReference type="GO" id="GO:0005525">
    <property type="term" value="F:GTP binding"/>
    <property type="evidence" value="ECO:0007669"/>
    <property type="project" value="UniProtKB-UniRule"/>
</dbReference>
<evidence type="ECO:0000256" key="7">
    <source>
        <dbReference type="ARBA" id="ARBA00023136"/>
    </source>
</evidence>
<dbReference type="NCBIfam" id="TIGR00231">
    <property type="entry name" value="small_GTP"/>
    <property type="match status" value="1"/>
</dbReference>
<feature type="domain" description="Era-type G" evidence="12">
    <location>
        <begin position="6"/>
        <end position="179"/>
    </location>
</feature>
<dbReference type="SUPFAM" id="SSF52540">
    <property type="entry name" value="P-loop containing nucleoside triphosphate hydrolases"/>
    <property type="match status" value="1"/>
</dbReference>
<dbReference type="PROSITE" id="PS51713">
    <property type="entry name" value="G_ERA"/>
    <property type="match status" value="1"/>
</dbReference>
<feature type="domain" description="KH type-2" evidence="11">
    <location>
        <begin position="196"/>
        <end position="282"/>
    </location>
</feature>
<proteinExistence type="inferred from homology"/>
<gene>
    <name evidence="8 13" type="primary">era</name>
    <name evidence="13" type="ordered locus">HMPREF0389_00691</name>
</gene>
<dbReference type="FunFam" id="3.40.50.300:FF:000094">
    <property type="entry name" value="GTPase Era"/>
    <property type="match status" value="1"/>
</dbReference>
<dbReference type="CDD" id="cd04163">
    <property type="entry name" value="Era"/>
    <property type="match status" value="1"/>
</dbReference>
<keyword evidence="5 8" id="KW-0694">RNA-binding</keyword>
<feature type="binding site" evidence="8">
    <location>
        <begin position="61"/>
        <end position="65"/>
    </location>
    <ligand>
        <name>GTP</name>
        <dbReference type="ChEBI" id="CHEBI:37565"/>
    </ligand>
</feature>
<evidence type="ECO:0000256" key="10">
    <source>
        <dbReference type="RuleBase" id="RU003761"/>
    </source>
</evidence>
<accession>D6GPR8</accession>
<keyword evidence="8" id="KW-0699">rRNA-binding</keyword>
<dbReference type="EMBL" id="CP002390">
    <property type="protein sequence ID" value="EFE28771.1"/>
    <property type="molecule type" value="Genomic_DNA"/>
</dbReference>
<keyword evidence="3 8" id="KW-0690">Ribosome biogenesis</keyword>
<dbReference type="InterPro" id="IPR005225">
    <property type="entry name" value="Small_GTP-bd"/>
</dbReference>
<feature type="region of interest" description="G1" evidence="9">
    <location>
        <begin position="14"/>
        <end position="21"/>
    </location>
</feature>
<dbReference type="PANTHER" id="PTHR42698">
    <property type="entry name" value="GTPASE ERA"/>
    <property type="match status" value="1"/>
</dbReference>
<dbReference type="RefSeq" id="WP_014262692.1">
    <property type="nucleotide sequence ID" value="NC_016630.1"/>
</dbReference>
<feature type="binding site" evidence="8">
    <location>
        <begin position="123"/>
        <end position="126"/>
    </location>
    <ligand>
        <name>GTP</name>
        <dbReference type="ChEBI" id="CHEBI:37565"/>
    </ligand>
</feature>
<evidence type="ECO:0000259" key="11">
    <source>
        <dbReference type="PROSITE" id="PS50823"/>
    </source>
</evidence>
<dbReference type="GO" id="GO:0005829">
    <property type="term" value="C:cytosol"/>
    <property type="evidence" value="ECO:0007669"/>
    <property type="project" value="TreeGrafter"/>
</dbReference>
<feature type="region of interest" description="G5" evidence="9">
    <location>
        <begin position="152"/>
        <end position="154"/>
    </location>
</feature>
<evidence type="ECO:0000313" key="13">
    <source>
        <dbReference type="EMBL" id="EFE28771.1"/>
    </source>
</evidence>
<dbReference type="InterPro" id="IPR004044">
    <property type="entry name" value="KH_dom_type_2"/>
</dbReference>
<keyword evidence="4 8" id="KW-0547">Nucleotide-binding</keyword>
<feature type="binding site" evidence="8">
    <location>
        <begin position="14"/>
        <end position="21"/>
    </location>
    <ligand>
        <name>GTP</name>
        <dbReference type="ChEBI" id="CHEBI:37565"/>
    </ligand>
</feature>
<dbReference type="Gene3D" id="3.30.300.20">
    <property type="match status" value="1"/>
</dbReference>
<evidence type="ECO:0000256" key="3">
    <source>
        <dbReference type="ARBA" id="ARBA00022517"/>
    </source>
</evidence>
<feature type="region of interest" description="G2" evidence="9">
    <location>
        <begin position="40"/>
        <end position="44"/>
    </location>
</feature>
<dbReference type="Proteomes" id="UP000007468">
    <property type="component" value="Chromosome"/>
</dbReference>
<dbReference type="OrthoDB" id="9805918at2"/>
<keyword evidence="8" id="KW-1003">Cell membrane</keyword>
<dbReference type="GO" id="GO:0000028">
    <property type="term" value="P:ribosomal small subunit assembly"/>
    <property type="evidence" value="ECO:0007669"/>
    <property type="project" value="TreeGrafter"/>
</dbReference>
<dbReference type="SUPFAM" id="SSF54814">
    <property type="entry name" value="Prokaryotic type KH domain (KH-domain type II)"/>
    <property type="match status" value="1"/>
</dbReference>
<dbReference type="GO" id="GO:0003924">
    <property type="term" value="F:GTPase activity"/>
    <property type="evidence" value="ECO:0007669"/>
    <property type="project" value="UniProtKB-UniRule"/>
</dbReference>
<evidence type="ECO:0000256" key="9">
    <source>
        <dbReference type="PROSITE-ProRule" id="PRU01050"/>
    </source>
</evidence>
<feature type="region of interest" description="G3" evidence="9">
    <location>
        <begin position="61"/>
        <end position="64"/>
    </location>
</feature>
<comment type="similarity">
    <text evidence="1 8 9 10">Belongs to the TRAFAC class TrmE-Era-EngA-EngB-Septin-like GTPase superfamily. Era GTPase family.</text>
</comment>
<protein>
    <recommendedName>
        <fullName evidence="2 8">GTPase Era</fullName>
    </recommendedName>
</protein>
<comment type="subcellular location">
    <subcellularLocation>
        <location evidence="8">Cytoplasm</location>
    </subcellularLocation>
    <subcellularLocation>
        <location evidence="8">Cell membrane</location>
        <topology evidence="8">Peripheral membrane protein</topology>
    </subcellularLocation>
</comment>
<dbReference type="GO" id="GO:0043024">
    <property type="term" value="F:ribosomal small subunit binding"/>
    <property type="evidence" value="ECO:0007669"/>
    <property type="project" value="TreeGrafter"/>
</dbReference>
<evidence type="ECO:0000256" key="2">
    <source>
        <dbReference type="ARBA" id="ARBA00020484"/>
    </source>
</evidence>
<dbReference type="InterPro" id="IPR015946">
    <property type="entry name" value="KH_dom-like_a/b"/>
</dbReference>
<dbReference type="HAMAP" id="MF_00367">
    <property type="entry name" value="GTPase_Era"/>
    <property type="match status" value="1"/>
</dbReference>
<sequence>MNNQHKSGFVSIIGRPNVGKSTILNWIIGEKVSIVSNKPQTTRNRISGIYNDEDCQIVFLDTPGMQNPRNKLGKYMLKASTSTMKDTDLIMCVVDTSSYIGRMDKNIMEQLKHTSNTKILVINKMDQIPKEEALKIISMYDALGIFDEIIPVSALKGDNMDSIVPTLQKYLTYGPKFYPDDVATDQTLKVMISEIIREKILLYTDEEIPHGTMVQIERLKEREDKEIVDIDALIFCERSSHKKILIGKDGRKIKGIGMAARKELEAMLEKQVNLSLWLKVKENWRDNENYIRNFGFDEKEI</sequence>
<dbReference type="InterPro" id="IPR006073">
    <property type="entry name" value="GTP-bd"/>
</dbReference>
<dbReference type="InterPro" id="IPR009019">
    <property type="entry name" value="KH_sf_prok-type"/>
</dbReference>
<dbReference type="GO" id="GO:0070181">
    <property type="term" value="F:small ribosomal subunit rRNA binding"/>
    <property type="evidence" value="ECO:0007669"/>
    <property type="project" value="UniProtKB-UniRule"/>
</dbReference>
<name>D6GPR8_FILAD</name>
<keyword evidence="6 8" id="KW-0342">GTP-binding</keyword>
<evidence type="ECO:0000256" key="5">
    <source>
        <dbReference type="ARBA" id="ARBA00022884"/>
    </source>
</evidence>
<dbReference type="NCBIfam" id="TIGR00436">
    <property type="entry name" value="era"/>
    <property type="match status" value="1"/>
</dbReference>
<dbReference type="InterPro" id="IPR027417">
    <property type="entry name" value="P-loop_NTPase"/>
</dbReference>
<comment type="subunit">
    <text evidence="8">Monomer.</text>
</comment>
<organism evidence="13 14">
    <name type="scientific">Filifactor alocis (strain ATCC 35896 / CCUG 47790 / D40 B5)</name>
    <name type="common">Fusobacterium alocis</name>
    <dbReference type="NCBI Taxonomy" id="546269"/>
    <lineage>
        <taxon>Bacteria</taxon>
        <taxon>Bacillati</taxon>
        <taxon>Bacillota</taxon>
        <taxon>Clostridia</taxon>
        <taxon>Peptostreptococcales</taxon>
        <taxon>Filifactoraceae</taxon>
        <taxon>Filifactor</taxon>
    </lineage>
</organism>
<dbReference type="InterPro" id="IPR005662">
    <property type="entry name" value="GTPase_Era-like"/>
</dbReference>
<keyword evidence="8" id="KW-0963">Cytoplasm</keyword>
<dbReference type="InterPro" id="IPR030388">
    <property type="entry name" value="G_ERA_dom"/>
</dbReference>
<reference evidence="14" key="1">
    <citation type="submission" date="2010-12" db="EMBL/GenBank/DDBJ databases">
        <title>The genome sequence of Filifactor alocis strain ATCC 35896.</title>
        <authorList>
            <consortium name="The Broad Institute Genome Sequencing Platform"/>
            <person name="Ward D."/>
            <person name="Earl A."/>
            <person name="Feldgarden M."/>
            <person name="Young S.K."/>
            <person name="Gargeya S."/>
            <person name="Zeng Q."/>
            <person name="Alvarado L."/>
            <person name="Berlin A."/>
            <person name="Bochicchio J."/>
            <person name="Chapman S.B."/>
            <person name="Chen Z."/>
            <person name="Freedman E."/>
            <person name="Gellesch M."/>
            <person name="Goldberg J."/>
            <person name="Griggs A."/>
            <person name="Gujja S."/>
            <person name="Heilman E."/>
            <person name="Heiman D."/>
            <person name="Howarth C."/>
            <person name="Mehta T."/>
            <person name="Neiman D."/>
            <person name="Pearson M."/>
            <person name="Roberts A."/>
            <person name="Saif S."/>
            <person name="Shea T."/>
            <person name="Shenoy N."/>
            <person name="Sisk P."/>
            <person name="Stolte C."/>
            <person name="Sykes S."/>
            <person name="White J."/>
            <person name="Yandava C."/>
            <person name="Izard J."/>
            <person name="Blanton J.M."/>
            <person name="Baranova O.V."/>
            <person name="Tanner A.C."/>
            <person name="Dewhirst F.E."/>
            <person name="Haas B."/>
            <person name="Nusbaum C."/>
            <person name="Birren B."/>
        </authorList>
    </citation>
    <scope>NUCLEOTIDE SEQUENCE [LARGE SCALE GENOMIC DNA]</scope>
    <source>
        <strain evidence="14">ATCC 35896 / D40 B5</strain>
    </source>
</reference>
<feature type="region of interest" description="G4" evidence="9">
    <location>
        <begin position="123"/>
        <end position="126"/>
    </location>
</feature>
<evidence type="ECO:0000313" key="14">
    <source>
        <dbReference type="Proteomes" id="UP000007468"/>
    </source>
</evidence>
<dbReference type="PANTHER" id="PTHR42698:SF1">
    <property type="entry name" value="GTPASE ERA, MITOCHONDRIAL"/>
    <property type="match status" value="1"/>
</dbReference>